<gene>
    <name evidence="4" type="ORF">Mame_01880</name>
</gene>
<dbReference type="InterPro" id="IPR001647">
    <property type="entry name" value="HTH_TetR"/>
</dbReference>
<dbReference type="PANTHER" id="PTHR30055:SF239">
    <property type="entry name" value="TRANSCRIPTIONAL REGULATORY PROTEIN"/>
    <property type="match status" value="1"/>
</dbReference>
<dbReference type="InterPro" id="IPR050109">
    <property type="entry name" value="HTH-type_TetR-like_transc_reg"/>
</dbReference>
<name>A0A1U9Z0U8_9HYPH</name>
<dbReference type="Pfam" id="PF00440">
    <property type="entry name" value="TetR_N"/>
    <property type="match status" value="1"/>
</dbReference>
<dbReference type="eggNOG" id="COG1309">
    <property type="taxonomic scope" value="Bacteria"/>
</dbReference>
<dbReference type="GO" id="GO:0003700">
    <property type="term" value="F:DNA-binding transcription factor activity"/>
    <property type="evidence" value="ECO:0007669"/>
    <property type="project" value="TreeGrafter"/>
</dbReference>
<dbReference type="STRING" id="1122214.Mame_01880"/>
<protein>
    <submittedName>
        <fullName evidence="4">DNA-binding transcriptional repressor AcrR</fullName>
    </submittedName>
</protein>
<evidence type="ECO:0000256" key="1">
    <source>
        <dbReference type="ARBA" id="ARBA00023125"/>
    </source>
</evidence>
<feature type="DNA-binding region" description="H-T-H motif" evidence="2">
    <location>
        <begin position="35"/>
        <end position="54"/>
    </location>
</feature>
<organism evidence="4 5">
    <name type="scientific">Martelella mediterranea DSM 17316</name>
    <dbReference type="NCBI Taxonomy" id="1122214"/>
    <lineage>
        <taxon>Bacteria</taxon>
        <taxon>Pseudomonadati</taxon>
        <taxon>Pseudomonadota</taxon>
        <taxon>Alphaproteobacteria</taxon>
        <taxon>Hyphomicrobiales</taxon>
        <taxon>Aurantimonadaceae</taxon>
        <taxon>Martelella</taxon>
    </lineage>
</organism>
<dbReference type="PRINTS" id="PR00455">
    <property type="entry name" value="HTHTETR"/>
</dbReference>
<dbReference type="SUPFAM" id="SSF46689">
    <property type="entry name" value="Homeodomain-like"/>
    <property type="match status" value="1"/>
</dbReference>
<evidence type="ECO:0000313" key="5">
    <source>
        <dbReference type="Proteomes" id="UP000191135"/>
    </source>
</evidence>
<dbReference type="AlphaFoldDB" id="A0A1U9Z0U8"/>
<dbReference type="GO" id="GO:0000976">
    <property type="term" value="F:transcription cis-regulatory region binding"/>
    <property type="evidence" value="ECO:0007669"/>
    <property type="project" value="TreeGrafter"/>
</dbReference>
<dbReference type="OrthoDB" id="3218408at2"/>
<feature type="domain" description="HTH tetR-type" evidence="3">
    <location>
        <begin position="12"/>
        <end position="72"/>
    </location>
</feature>
<keyword evidence="5" id="KW-1185">Reference proteome</keyword>
<dbReference type="EMBL" id="CP020330">
    <property type="protein sequence ID" value="AQZ51222.1"/>
    <property type="molecule type" value="Genomic_DNA"/>
</dbReference>
<dbReference type="PANTHER" id="PTHR30055">
    <property type="entry name" value="HTH-TYPE TRANSCRIPTIONAL REGULATOR RUTR"/>
    <property type="match status" value="1"/>
</dbReference>
<accession>A0A1U9Z0U8</accession>
<dbReference type="Proteomes" id="UP000191135">
    <property type="component" value="Chromosome"/>
</dbReference>
<dbReference type="Gene3D" id="1.10.357.10">
    <property type="entry name" value="Tetracycline Repressor, domain 2"/>
    <property type="match status" value="1"/>
</dbReference>
<proteinExistence type="predicted"/>
<evidence type="ECO:0000313" key="4">
    <source>
        <dbReference type="EMBL" id="AQZ51222.1"/>
    </source>
</evidence>
<sequence length="207" mass="23242">MDAETENTAGWRGSRALWLDAARQVFVETGVDAVKIQPLAERLSLSRTSFYWFFKDRAALLNALLEHWEETNTGALIDACDAYAETLSEAILNLISVFIAETDFDPRLDFSVRGWAAQSADVMARVASADERRIAAIKALFVRFGFAPGEADVRAHAVYLVQIGYISLQVSEDTATRVNRASEYVRIYTGRTPSERELARFRARHEC</sequence>
<dbReference type="RefSeq" id="WP_018062914.1">
    <property type="nucleotide sequence ID" value="NZ_AQWH01000001.1"/>
</dbReference>
<keyword evidence="1 2" id="KW-0238">DNA-binding</keyword>
<dbReference type="KEGG" id="mmed:Mame_01880"/>
<dbReference type="InterPro" id="IPR009057">
    <property type="entry name" value="Homeodomain-like_sf"/>
</dbReference>
<evidence type="ECO:0000256" key="2">
    <source>
        <dbReference type="PROSITE-ProRule" id="PRU00335"/>
    </source>
</evidence>
<evidence type="ECO:0000259" key="3">
    <source>
        <dbReference type="PROSITE" id="PS50977"/>
    </source>
</evidence>
<dbReference type="PROSITE" id="PS50977">
    <property type="entry name" value="HTH_TETR_2"/>
    <property type="match status" value="1"/>
</dbReference>
<reference evidence="4 5" key="1">
    <citation type="submission" date="2017-03" db="EMBL/GenBank/DDBJ databases">
        <title>Foreign affairs: Plasmid Transfer between Roseobacters and Rhizobia.</title>
        <authorList>
            <person name="Bartling P."/>
            <person name="Bunk B."/>
            <person name="Overmann J."/>
            <person name="Brinkmann H."/>
            <person name="Petersen J."/>
        </authorList>
    </citation>
    <scope>NUCLEOTIDE SEQUENCE [LARGE SCALE GENOMIC DNA]</scope>
    <source>
        <strain evidence="4 5">MACL11</strain>
    </source>
</reference>